<organism evidence="1">
    <name type="scientific">Anguilla anguilla</name>
    <name type="common">European freshwater eel</name>
    <name type="synonym">Muraena anguilla</name>
    <dbReference type="NCBI Taxonomy" id="7936"/>
    <lineage>
        <taxon>Eukaryota</taxon>
        <taxon>Metazoa</taxon>
        <taxon>Chordata</taxon>
        <taxon>Craniata</taxon>
        <taxon>Vertebrata</taxon>
        <taxon>Euteleostomi</taxon>
        <taxon>Actinopterygii</taxon>
        <taxon>Neopterygii</taxon>
        <taxon>Teleostei</taxon>
        <taxon>Anguilliformes</taxon>
        <taxon>Anguillidae</taxon>
        <taxon>Anguilla</taxon>
    </lineage>
</organism>
<reference evidence="1" key="2">
    <citation type="journal article" date="2015" name="Fish Shellfish Immunol.">
        <title>Early steps in the European eel (Anguilla anguilla)-Vibrio vulnificus interaction in the gills: Role of the RtxA13 toxin.</title>
        <authorList>
            <person name="Callol A."/>
            <person name="Pajuelo D."/>
            <person name="Ebbesson L."/>
            <person name="Teles M."/>
            <person name="MacKenzie S."/>
            <person name="Amaro C."/>
        </authorList>
    </citation>
    <scope>NUCLEOTIDE SEQUENCE</scope>
</reference>
<protein>
    <submittedName>
        <fullName evidence="1">Uncharacterized protein</fullName>
    </submittedName>
</protein>
<sequence>MNGRPPRQSRS</sequence>
<proteinExistence type="predicted"/>
<name>A0A0E9Q1Z6_ANGAN</name>
<accession>A0A0E9Q1Z6</accession>
<reference evidence="1" key="1">
    <citation type="submission" date="2014-11" db="EMBL/GenBank/DDBJ databases">
        <authorList>
            <person name="Amaro Gonzalez C."/>
        </authorList>
    </citation>
    <scope>NUCLEOTIDE SEQUENCE</scope>
</reference>
<dbReference type="EMBL" id="GBXM01097671">
    <property type="protein sequence ID" value="JAH10906.1"/>
    <property type="molecule type" value="Transcribed_RNA"/>
</dbReference>
<evidence type="ECO:0000313" key="1">
    <source>
        <dbReference type="EMBL" id="JAH10906.1"/>
    </source>
</evidence>